<dbReference type="GO" id="GO:0061630">
    <property type="term" value="F:ubiquitin protein ligase activity"/>
    <property type="evidence" value="ECO:0007669"/>
    <property type="project" value="UniProtKB-EC"/>
</dbReference>
<name>A0AAE0QBI9_9TELE</name>
<keyword evidence="6 15" id="KW-0479">Metal-binding</keyword>
<evidence type="ECO:0000313" key="20">
    <source>
        <dbReference type="EMBL" id="KAK3516874.1"/>
    </source>
</evidence>
<feature type="region of interest" description="Disordered" evidence="17">
    <location>
        <begin position="1"/>
        <end position="23"/>
    </location>
</feature>
<dbReference type="CDD" id="cd22663">
    <property type="entry name" value="FHA_RNF8"/>
    <property type="match status" value="1"/>
</dbReference>
<evidence type="ECO:0000256" key="9">
    <source>
        <dbReference type="ARBA" id="ARBA00022786"/>
    </source>
</evidence>
<keyword evidence="16" id="KW-0175">Coiled coil</keyword>
<dbReference type="Gene3D" id="3.30.40.10">
    <property type="entry name" value="Zinc/RING finger domain, C3HC4 (zinc finger)"/>
    <property type="match status" value="1"/>
</dbReference>
<dbReference type="InterPro" id="IPR052410">
    <property type="entry name" value="DRC5"/>
</dbReference>
<comment type="pathway">
    <text evidence="15">Protein modification; protein ubiquitination.</text>
</comment>
<dbReference type="Pfam" id="PF13920">
    <property type="entry name" value="zf-C3HC4_3"/>
    <property type="match status" value="1"/>
</dbReference>
<evidence type="ECO:0000256" key="4">
    <source>
        <dbReference type="ARBA" id="ARBA00022490"/>
    </source>
</evidence>
<dbReference type="HAMAP" id="MF_03067">
    <property type="entry name" value="RNF8"/>
    <property type="match status" value="1"/>
</dbReference>
<evidence type="ECO:0000256" key="8">
    <source>
        <dbReference type="ARBA" id="ARBA00022771"/>
    </source>
</evidence>
<dbReference type="Proteomes" id="UP001274896">
    <property type="component" value="Unassembled WGS sequence"/>
</dbReference>
<dbReference type="GO" id="GO:0042393">
    <property type="term" value="F:histone binding"/>
    <property type="evidence" value="ECO:0007669"/>
    <property type="project" value="UniProtKB-UniRule"/>
</dbReference>
<comment type="similarity">
    <text evidence="15">Belongs to the RNF8 family.</text>
</comment>
<dbReference type="InterPro" id="IPR000253">
    <property type="entry name" value="FHA_dom"/>
</dbReference>
<evidence type="ECO:0000313" key="21">
    <source>
        <dbReference type="Proteomes" id="UP001274896"/>
    </source>
</evidence>
<feature type="region of interest" description="Disordered" evidence="17">
    <location>
        <begin position="164"/>
        <end position="222"/>
    </location>
</feature>
<dbReference type="GO" id="GO:0003682">
    <property type="term" value="F:chromatin binding"/>
    <property type="evidence" value="ECO:0007669"/>
    <property type="project" value="UniProtKB-UniRule"/>
</dbReference>
<evidence type="ECO:0000256" key="2">
    <source>
        <dbReference type="ARBA" id="ARBA00005797"/>
    </source>
</evidence>
<dbReference type="SMART" id="SM00184">
    <property type="entry name" value="RING"/>
    <property type="match status" value="1"/>
</dbReference>
<dbReference type="SMART" id="SM00240">
    <property type="entry name" value="FHA"/>
    <property type="match status" value="1"/>
</dbReference>
<keyword evidence="10 15" id="KW-0862">Zinc</keyword>
<comment type="similarity">
    <text evidence="2">Belongs to the CHFR family.</text>
</comment>
<dbReference type="PANTHER" id="PTHR24107:SF27">
    <property type="entry name" value="DYNEIN REGULATORY COMPLEX SUBUNIT 5"/>
    <property type="match status" value="1"/>
</dbReference>
<keyword evidence="21" id="KW-1185">Reference proteome</keyword>
<comment type="caution">
    <text evidence="20">The sequence shown here is derived from an EMBL/GenBank/DDBJ whole genome shotgun (WGS) entry which is preliminary data.</text>
</comment>
<keyword evidence="7 15" id="KW-0227">DNA damage</keyword>
<evidence type="ECO:0000256" key="17">
    <source>
        <dbReference type="SAM" id="MobiDB-lite"/>
    </source>
</evidence>
<evidence type="ECO:0000256" key="5">
    <source>
        <dbReference type="ARBA" id="ARBA00022679"/>
    </source>
</evidence>
<dbReference type="GO" id="GO:0016567">
    <property type="term" value="P:protein ubiquitination"/>
    <property type="evidence" value="ECO:0007669"/>
    <property type="project" value="UniProtKB-UniRule"/>
</dbReference>
<evidence type="ECO:0000256" key="10">
    <source>
        <dbReference type="ARBA" id="ARBA00022833"/>
    </source>
</evidence>
<protein>
    <recommendedName>
        <fullName evidence="3">E3 ubiquitin-protein ligase CHFR</fullName>
    </recommendedName>
</protein>
<dbReference type="GO" id="GO:0007018">
    <property type="term" value="P:microtubule-based movement"/>
    <property type="evidence" value="ECO:0007669"/>
    <property type="project" value="TreeGrafter"/>
</dbReference>
<dbReference type="GO" id="GO:0006302">
    <property type="term" value="P:double-strand break repair"/>
    <property type="evidence" value="ECO:0007669"/>
    <property type="project" value="UniProtKB-UniRule"/>
</dbReference>
<dbReference type="PROSITE" id="PS50006">
    <property type="entry name" value="FHA_DOMAIN"/>
    <property type="match status" value="1"/>
</dbReference>
<dbReference type="InterPro" id="IPR032675">
    <property type="entry name" value="LRR_dom_sf"/>
</dbReference>
<keyword evidence="5 15" id="KW-0808">Transferase</keyword>
<sequence length="941" mass="106958">MMEDVAEDVSSLSPEDGEENSSQNGKIWCLKRVGKDSGWLRLFENTEVTIGRGLNVTHQILSVSCPLMISRNHCMFKQREHGQWTVTDNESLNGVWVNGTRISPGKPHVLQQGDVVRFGVPLDGNPVEFEYVLLHTSLDKIKDFLTKTTAAEIKALTSRPKKFKRKFGTDETESINPPDSKPKLYRTTSTDKSHGHPCPTATVPNQAGPSQPSGSFTQCSDSSQHLTTLKRYSDNLKALKERMGATQKRAAELEGQEGSSLEQQKEMEVLQEQMKLLRAELKSQQELAQQRMEILERSVCEEERRLATERSQQKEDGLKKQLEDALKEQRRVIEDLKHEREGFQEVLQAKDKELEVTKEEKERARAQKEEVVTQMTEVLENELQCIICAELFIEAVTLSCAHSFCQHCIADWRRRKDECPICRQPIVSQARSLVLDNCIDRMVENLSTEMRERRTILISQRKGESSHFDPVRSQVEQSQLGLAYTKTVMNLSESKLTNQTLKEINTEADHGKLRRIRAEDLEWSLAVVPSLTKLCLEHIVQNFEENRIIEELLPKHKASVLEKLPPTLPLTITANLISDEGYWKRCCQSRWKVCDASEYGNSWKRMFFERHLKNIIEHFVPDVTDNKTVLEIVPLCRDYVKRLRISQLLPPVKEPAMFEEGDSADSVSDFCTDGPSMDHFDFRILLDKLNNLEELQLVYGVKNCGMNFEWHLFQFTLCDCQSLAEAVKSCKSLKVLRIHQSSMEDEKCRMLVKHLLDHPSLLELDFSHNLIGDRGARAIGKLLNRSCLVTLNIYDNRISGKGAQALAHALSKNTSLVSLNLRLNQLGDEGGQAIAQALLKNQTLLNLQLGANEMTEPTATAFSQVLVQNTTLRNLNLSCNKLGTDGGKVLEEGMSHNNSLLECDIRLTEMSLESEHCIREVLCTNQEKARLKHTQDTVNTM</sequence>
<evidence type="ECO:0000256" key="14">
    <source>
        <dbReference type="ARBA" id="ARBA00023242"/>
    </source>
</evidence>
<dbReference type="GO" id="GO:0005634">
    <property type="term" value="C:nucleus"/>
    <property type="evidence" value="ECO:0007669"/>
    <property type="project" value="UniProtKB-UniRule"/>
</dbReference>
<keyword evidence="8 15" id="KW-0863">Zinc-finger</keyword>
<dbReference type="SUPFAM" id="SSF57850">
    <property type="entry name" value="RING/U-box"/>
    <property type="match status" value="1"/>
</dbReference>
<keyword evidence="13" id="KW-0206">Cytoskeleton</keyword>
<dbReference type="SMART" id="SM00368">
    <property type="entry name" value="LRR_RI"/>
    <property type="match status" value="5"/>
</dbReference>
<dbReference type="Pfam" id="PF00498">
    <property type="entry name" value="FHA"/>
    <property type="match status" value="1"/>
</dbReference>
<evidence type="ECO:0000256" key="7">
    <source>
        <dbReference type="ARBA" id="ARBA00022763"/>
    </source>
</evidence>
<evidence type="ECO:0000256" key="15">
    <source>
        <dbReference type="HAMAP-Rule" id="MF_03067"/>
    </source>
</evidence>
<accession>A0AAE0QBI9</accession>
<organism evidence="20 21">
    <name type="scientific">Hemibagrus guttatus</name>
    <dbReference type="NCBI Taxonomy" id="175788"/>
    <lineage>
        <taxon>Eukaryota</taxon>
        <taxon>Metazoa</taxon>
        <taxon>Chordata</taxon>
        <taxon>Craniata</taxon>
        <taxon>Vertebrata</taxon>
        <taxon>Euteleostomi</taxon>
        <taxon>Actinopterygii</taxon>
        <taxon>Neopterygii</taxon>
        <taxon>Teleostei</taxon>
        <taxon>Ostariophysi</taxon>
        <taxon>Siluriformes</taxon>
        <taxon>Bagridae</taxon>
        <taxon>Hemibagrus</taxon>
    </lineage>
</organism>
<keyword evidence="12 15" id="KW-0234">DNA repair</keyword>
<evidence type="ECO:0000259" key="19">
    <source>
        <dbReference type="PROSITE" id="PS50089"/>
    </source>
</evidence>
<evidence type="ECO:0000256" key="16">
    <source>
        <dbReference type="SAM" id="Coils"/>
    </source>
</evidence>
<dbReference type="GO" id="GO:0006325">
    <property type="term" value="P:chromatin organization"/>
    <property type="evidence" value="ECO:0007669"/>
    <property type="project" value="UniProtKB-KW"/>
</dbReference>
<feature type="domain" description="RING-type" evidence="19">
    <location>
        <begin position="385"/>
        <end position="423"/>
    </location>
</feature>
<dbReference type="InterPro" id="IPR001611">
    <property type="entry name" value="Leu-rich_rpt"/>
</dbReference>
<dbReference type="Gene3D" id="2.60.200.20">
    <property type="match status" value="1"/>
</dbReference>
<dbReference type="GO" id="GO:0008270">
    <property type="term" value="F:zinc ion binding"/>
    <property type="evidence" value="ECO:0007669"/>
    <property type="project" value="UniProtKB-KW"/>
</dbReference>
<evidence type="ECO:0000256" key="11">
    <source>
        <dbReference type="ARBA" id="ARBA00022853"/>
    </source>
</evidence>
<dbReference type="InterPro" id="IPR013083">
    <property type="entry name" value="Znf_RING/FYVE/PHD"/>
</dbReference>
<gene>
    <name evidence="15" type="primary">RNF8</name>
    <name evidence="20" type="ORF">QTP70_028190</name>
</gene>
<dbReference type="AlphaFoldDB" id="A0AAE0QBI9"/>
<dbReference type="InterPro" id="IPR017907">
    <property type="entry name" value="Znf_RING_CS"/>
</dbReference>
<dbReference type="GO" id="GO:0000151">
    <property type="term" value="C:ubiquitin ligase complex"/>
    <property type="evidence" value="ECO:0007669"/>
    <property type="project" value="UniProtKB-UniRule"/>
</dbReference>
<feature type="compositionally biased region" description="Polar residues" evidence="17">
    <location>
        <begin position="202"/>
        <end position="222"/>
    </location>
</feature>
<keyword evidence="4" id="KW-0963">Cytoplasm</keyword>
<evidence type="ECO:0000256" key="12">
    <source>
        <dbReference type="ARBA" id="ARBA00023204"/>
    </source>
</evidence>
<dbReference type="Gene3D" id="3.80.10.10">
    <property type="entry name" value="Ribonuclease Inhibitor"/>
    <property type="match status" value="2"/>
</dbReference>
<keyword evidence="11 15" id="KW-0156">Chromatin regulator</keyword>
<evidence type="ECO:0000259" key="18">
    <source>
        <dbReference type="PROSITE" id="PS50006"/>
    </source>
</evidence>
<dbReference type="PANTHER" id="PTHR24107">
    <property type="entry name" value="YNEIN REGULATORY COMPLEX SUBUNIT 5"/>
    <property type="match status" value="1"/>
</dbReference>
<dbReference type="Gene3D" id="1.20.5.170">
    <property type="match status" value="1"/>
</dbReference>
<dbReference type="GO" id="GO:0005856">
    <property type="term" value="C:cytoskeleton"/>
    <property type="evidence" value="ECO:0007669"/>
    <property type="project" value="UniProtKB-SubCell"/>
</dbReference>
<evidence type="ECO:0000256" key="1">
    <source>
        <dbReference type="ARBA" id="ARBA00004245"/>
    </source>
</evidence>
<dbReference type="GO" id="GO:0043130">
    <property type="term" value="F:ubiquitin binding"/>
    <property type="evidence" value="ECO:0007669"/>
    <property type="project" value="UniProtKB-UniRule"/>
</dbReference>
<dbReference type="EMBL" id="JAUCMX010000019">
    <property type="protein sequence ID" value="KAK3516874.1"/>
    <property type="molecule type" value="Genomic_DNA"/>
</dbReference>
<comment type="subcellular location">
    <subcellularLocation>
        <location evidence="1">Cytoplasm</location>
        <location evidence="1">Cytoskeleton</location>
    </subcellularLocation>
</comment>
<dbReference type="FunFam" id="2.60.200.20:FF:000015">
    <property type="entry name" value="E3 ubiquitin-protein ligase RNF8"/>
    <property type="match status" value="1"/>
</dbReference>
<dbReference type="GO" id="GO:0045739">
    <property type="term" value="P:positive regulation of DNA repair"/>
    <property type="evidence" value="ECO:0007669"/>
    <property type="project" value="UniProtKB-UniRule"/>
</dbReference>
<proteinExistence type="inferred from homology"/>
<dbReference type="InterPro" id="IPR017335">
    <property type="entry name" value="RNF8"/>
</dbReference>
<feature type="domain" description="FHA" evidence="18">
    <location>
        <begin position="48"/>
        <end position="102"/>
    </location>
</feature>
<dbReference type="InterPro" id="IPR001841">
    <property type="entry name" value="Znf_RING"/>
</dbReference>
<keyword evidence="14 15" id="KW-0539">Nucleus</keyword>
<dbReference type="SUPFAM" id="SSF52047">
    <property type="entry name" value="RNI-like"/>
    <property type="match status" value="1"/>
</dbReference>
<dbReference type="PROSITE" id="PS00518">
    <property type="entry name" value="ZF_RING_1"/>
    <property type="match status" value="1"/>
</dbReference>
<reference evidence="20" key="1">
    <citation type="submission" date="2023-06" db="EMBL/GenBank/DDBJ databases">
        <title>Male Hemibagrus guttatus genome.</title>
        <authorList>
            <person name="Bian C."/>
        </authorList>
    </citation>
    <scope>NUCLEOTIDE SEQUENCE</scope>
    <source>
        <strain evidence="20">Male_cb2023</strain>
        <tissue evidence="20">Muscle</tissue>
    </source>
</reference>
<dbReference type="Pfam" id="PF13516">
    <property type="entry name" value="LRR_6"/>
    <property type="match status" value="4"/>
</dbReference>
<keyword evidence="9 15" id="KW-0833">Ubl conjugation pathway</keyword>
<dbReference type="SUPFAM" id="SSF49879">
    <property type="entry name" value="SMAD/FHA domain"/>
    <property type="match status" value="1"/>
</dbReference>
<comment type="catalytic activity">
    <reaction evidence="15">
        <text>S-ubiquitinyl-[E2 ubiquitin-conjugating enzyme]-L-cysteine + [acceptor protein]-L-lysine = [E2 ubiquitin-conjugating enzyme]-L-cysteine + N(6)-ubiquitinyl-[acceptor protein]-L-lysine.</text>
        <dbReference type="EC" id="2.3.2.27"/>
    </reaction>
</comment>
<feature type="coiled-coil region" evidence="16">
    <location>
        <begin position="229"/>
        <end position="381"/>
    </location>
</feature>
<dbReference type="PROSITE" id="PS50089">
    <property type="entry name" value="ZF_RING_2"/>
    <property type="match status" value="1"/>
</dbReference>
<dbReference type="CDD" id="cd16535">
    <property type="entry name" value="RING-HC_RNF8"/>
    <property type="match status" value="1"/>
</dbReference>
<dbReference type="InterPro" id="IPR008984">
    <property type="entry name" value="SMAD_FHA_dom_sf"/>
</dbReference>
<evidence type="ECO:0000256" key="3">
    <source>
        <dbReference type="ARBA" id="ARBA00017908"/>
    </source>
</evidence>
<evidence type="ECO:0000256" key="13">
    <source>
        <dbReference type="ARBA" id="ARBA00023212"/>
    </source>
</evidence>
<evidence type="ECO:0000256" key="6">
    <source>
        <dbReference type="ARBA" id="ARBA00022723"/>
    </source>
</evidence>
<dbReference type="GO" id="GO:0010212">
    <property type="term" value="P:response to ionizing radiation"/>
    <property type="evidence" value="ECO:0007669"/>
    <property type="project" value="UniProtKB-UniRule"/>
</dbReference>